<keyword evidence="2" id="KW-1185">Reference proteome</keyword>
<gene>
    <name evidence="1" type="ORF">DX116_17820</name>
</gene>
<accession>A0A371P4R8</accession>
<comment type="caution">
    <text evidence="1">The sequence shown here is derived from an EMBL/GenBank/DDBJ whole genome shotgun (WGS) entry which is preliminary data.</text>
</comment>
<name>A0A371P4R8_9ACTN</name>
<organism evidence="1 2">
    <name type="scientific">Aeromicrobium endophyticum</name>
    <dbReference type="NCBI Taxonomy" id="2292704"/>
    <lineage>
        <taxon>Bacteria</taxon>
        <taxon>Bacillati</taxon>
        <taxon>Actinomycetota</taxon>
        <taxon>Actinomycetes</taxon>
        <taxon>Propionibacteriales</taxon>
        <taxon>Nocardioidaceae</taxon>
        <taxon>Aeromicrobium</taxon>
    </lineage>
</organism>
<dbReference type="RefSeq" id="WP_119705521.1">
    <property type="nucleotide sequence ID" value="NZ_JBHSOI010000002.1"/>
</dbReference>
<dbReference type="AlphaFoldDB" id="A0A371P4R8"/>
<protein>
    <submittedName>
        <fullName evidence="1">Uncharacterized protein</fullName>
    </submittedName>
</protein>
<dbReference type="EMBL" id="QUBR01000002">
    <property type="protein sequence ID" value="REK70937.1"/>
    <property type="molecule type" value="Genomic_DNA"/>
</dbReference>
<evidence type="ECO:0000313" key="1">
    <source>
        <dbReference type="EMBL" id="REK70937.1"/>
    </source>
</evidence>
<evidence type="ECO:0000313" key="2">
    <source>
        <dbReference type="Proteomes" id="UP000265581"/>
    </source>
</evidence>
<sequence length="100" mass="11247">MIFLVDVLIEVAIALFEPFDRSGRTSSLYTAYRAAWRRRIKDRDPDLGLLVAEMKRRSVPGAYDPLDSPRIAPAVEAWLSGTEPREARATLASTSGKRKR</sequence>
<proteinExistence type="predicted"/>
<dbReference type="Proteomes" id="UP000265581">
    <property type="component" value="Unassembled WGS sequence"/>
</dbReference>
<reference evidence="1 2" key="1">
    <citation type="submission" date="2018-08" db="EMBL/GenBank/DDBJ databases">
        <title>Aeromicrobium sp. M2KJ-4, whole genome shotgun sequence.</title>
        <authorList>
            <person name="Tuo L."/>
        </authorList>
    </citation>
    <scope>NUCLEOTIDE SEQUENCE [LARGE SCALE GENOMIC DNA]</scope>
    <source>
        <strain evidence="1 2">M2KJ-4</strain>
    </source>
</reference>